<accession>A0A068R4G1</accession>
<evidence type="ECO:0000313" key="1">
    <source>
        <dbReference type="EMBL" id="CDG21766.1"/>
    </source>
</evidence>
<reference evidence="1 2" key="1">
    <citation type="submission" date="2013-07" db="EMBL/GenBank/DDBJ databases">
        <authorList>
            <person name="Genoscope - CEA"/>
        </authorList>
    </citation>
    <scope>NUCLEOTIDE SEQUENCE [LARGE SCALE GENOMIC DNA]</scope>
    <source>
        <strain evidence="1 2">G6</strain>
    </source>
</reference>
<dbReference type="HOGENOM" id="CLU_2903363_0_0_6"/>
<gene>
    <name evidence="1" type="ORF">XPG1_2111</name>
</gene>
<sequence length="62" mass="7600">MSIYKWSDDDHGMDNLSEFRLKIKSNDWKKYWLLFKNNSQIVFICEYYRYHHTGMASLQVGF</sequence>
<proteinExistence type="predicted"/>
<dbReference type="Proteomes" id="UP000032735">
    <property type="component" value="Chromosome"/>
</dbReference>
<dbReference type="EMBL" id="FO704551">
    <property type="protein sequence ID" value="CDG21766.1"/>
    <property type="molecule type" value="Genomic_DNA"/>
</dbReference>
<organism evidence="1 2">
    <name type="scientific">Xenorhabdus poinarii G6</name>
    <dbReference type="NCBI Taxonomy" id="1354304"/>
    <lineage>
        <taxon>Bacteria</taxon>
        <taxon>Pseudomonadati</taxon>
        <taxon>Pseudomonadota</taxon>
        <taxon>Gammaproteobacteria</taxon>
        <taxon>Enterobacterales</taxon>
        <taxon>Morganellaceae</taxon>
        <taxon>Xenorhabdus</taxon>
    </lineage>
</organism>
<protein>
    <submittedName>
        <fullName evidence="1">Uncharacterized protein</fullName>
    </submittedName>
</protein>
<dbReference type="KEGG" id="xpo:XPG1_2111"/>
<dbReference type="AlphaFoldDB" id="A0A068R4G1"/>
<name>A0A068R4G1_9GAMM</name>
<evidence type="ECO:0000313" key="2">
    <source>
        <dbReference type="Proteomes" id="UP000032735"/>
    </source>
</evidence>
<keyword evidence="2" id="KW-1185">Reference proteome</keyword>